<dbReference type="Gene3D" id="3.30.420.10">
    <property type="entry name" value="Ribonuclease H-like superfamily/Ribonuclease H"/>
    <property type="match status" value="1"/>
</dbReference>
<keyword evidence="3" id="KW-1185">Reference proteome</keyword>
<dbReference type="EnsemblProtists" id="EOD34758">
    <property type="protein sequence ID" value="EOD34758"/>
    <property type="gene ID" value="EMIHUDRAFT_228272"/>
</dbReference>
<protein>
    <recommendedName>
        <fullName evidence="1">3'-5' exonuclease domain-containing protein</fullName>
    </recommendedName>
</protein>
<accession>A0A0D3KG73</accession>
<name>A0A0D3KG73_EMIH1</name>
<reference evidence="2" key="2">
    <citation type="submission" date="2024-10" db="UniProtKB">
        <authorList>
            <consortium name="EnsemblProtists"/>
        </authorList>
    </citation>
    <scope>IDENTIFICATION</scope>
</reference>
<sequence>MLAIILAGHGLARLGIDAEWVGGSSCGGGSLSVQWLQLGCRGEAWLLDLPTLIATPSSAAHLQAALGALFASPRLLKVGFGLAADLRVVRSAHGSLRCCCAASAVSPSVDLVNEWRKLRGAGAVSSLSALCATVLGAPLDKRCCLSNWGRRPLAAQQLEYAALDALVLPTAHEELERRRIRAGGAPDWRWIGRHCFCACFAKPVARAALAEGERVVRVELRLGRTFAPIGEGEPFARGTVRVL</sequence>
<dbReference type="eggNOG" id="KOG2207">
    <property type="taxonomic scope" value="Eukaryota"/>
</dbReference>
<dbReference type="RefSeq" id="XP_005787187.1">
    <property type="nucleotide sequence ID" value="XM_005787130.1"/>
</dbReference>
<dbReference type="AlphaFoldDB" id="A0A0D3KG73"/>
<dbReference type="InterPro" id="IPR052408">
    <property type="entry name" value="Exonuclease_MUT-7-like"/>
</dbReference>
<evidence type="ECO:0000313" key="2">
    <source>
        <dbReference type="EnsemblProtists" id="EOD34758"/>
    </source>
</evidence>
<reference evidence="3" key="1">
    <citation type="journal article" date="2013" name="Nature">
        <title>Pan genome of the phytoplankton Emiliania underpins its global distribution.</title>
        <authorList>
            <person name="Read B.A."/>
            <person name="Kegel J."/>
            <person name="Klute M.J."/>
            <person name="Kuo A."/>
            <person name="Lefebvre S.C."/>
            <person name="Maumus F."/>
            <person name="Mayer C."/>
            <person name="Miller J."/>
            <person name="Monier A."/>
            <person name="Salamov A."/>
            <person name="Young J."/>
            <person name="Aguilar M."/>
            <person name="Claverie J.M."/>
            <person name="Frickenhaus S."/>
            <person name="Gonzalez K."/>
            <person name="Herman E.K."/>
            <person name="Lin Y.C."/>
            <person name="Napier J."/>
            <person name="Ogata H."/>
            <person name="Sarno A.F."/>
            <person name="Shmutz J."/>
            <person name="Schroeder D."/>
            <person name="de Vargas C."/>
            <person name="Verret F."/>
            <person name="von Dassow P."/>
            <person name="Valentin K."/>
            <person name="Van de Peer Y."/>
            <person name="Wheeler G."/>
            <person name="Dacks J.B."/>
            <person name="Delwiche C.F."/>
            <person name="Dyhrman S.T."/>
            <person name="Glockner G."/>
            <person name="John U."/>
            <person name="Richards T."/>
            <person name="Worden A.Z."/>
            <person name="Zhang X."/>
            <person name="Grigoriev I.V."/>
            <person name="Allen A.E."/>
            <person name="Bidle K."/>
            <person name="Borodovsky M."/>
            <person name="Bowler C."/>
            <person name="Brownlee C."/>
            <person name="Cock J.M."/>
            <person name="Elias M."/>
            <person name="Gladyshev V.N."/>
            <person name="Groth M."/>
            <person name="Guda C."/>
            <person name="Hadaegh A."/>
            <person name="Iglesias-Rodriguez M.D."/>
            <person name="Jenkins J."/>
            <person name="Jones B.M."/>
            <person name="Lawson T."/>
            <person name="Leese F."/>
            <person name="Lindquist E."/>
            <person name="Lobanov A."/>
            <person name="Lomsadze A."/>
            <person name="Malik S.B."/>
            <person name="Marsh M.E."/>
            <person name="Mackinder L."/>
            <person name="Mock T."/>
            <person name="Mueller-Roeber B."/>
            <person name="Pagarete A."/>
            <person name="Parker M."/>
            <person name="Probert I."/>
            <person name="Quesneville H."/>
            <person name="Raines C."/>
            <person name="Rensing S.A."/>
            <person name="Riano-Pachon D.M."/>
            <person name="Richier S."/>
            <person name="Rokitta S."/>
            <person name="Shiraiwa Y."/>
            <person name="Soanes D.M."/>
            <person name="van der Giezen M."/>
            <person name="Wahlund T.M."/>
            <person name="Williams B."/>
            <person name="Wilson W."/>
            <person name="Wolfe G."/>
            <person name="Wurch L.L."/>
        </authorList>
    </citation>
    <scope>NUCLEOTIDE SEQUENCE</scope>
</reference>
<dbReference type="GO" id="GO:0008408">
    <property type="term" value="F:3'-5' exonuclease activity"/>
    <property type="evidence" value="ECO:0007669"/>
    <property type="project" value="InterPro"/>
</dbReference>
<dbReference type="GeneID" id="17280028"/>
<evidence type="ECO:0000259" key="1">
    <source>
        <dbReference type="Pfam" id="PF01612"/>
    </source>
</evidence>
<evidence type="ECO:0000313" key="3">
    <source>
        <dbReference type="Proteomes" id="UP000013827"/>
    </source>
</evidence>
<feature type="domain" description="3'-5' exonuclease" evidence="1">
    <location>
        <begin position="13"/>
        <end position="177"/>
    </location>
</feature>
<dbReference type="STRING" id="2903.R1DGU2"/>
<dbReference type="GO" id="GO:0006139">
    <property type="term" value="P:nucleobase-containing compound metabolic process"/>
    <property type="evidence" value="ECO:0007669"/>
    <property type="project" value="InterPro"/>
</dbReference>
<dbReference type="InterPro" id="IPR036397">
    <property type="entry name" value="RNaseH_sf"/>
</dbReference>
<dbReference type="InterPro" id="IPR002562">
    <property type="entry name" value="3'-5'_exonuclease_dom"/>
</dbReference>
<dbReference type="Proteomes" id="UP000013827">
    <property type="component" value="Unassembled WGS sequence"/>
</dbReference>
<dbReference type="SUPFAM" id="SSF53098">
    <property type="entry name" value="Ribonuclease H-like"/>
    <property type="match status" value="1"/>
</dbReference>
<dbReference type="HOGENOM" id="CLU_1144370_0_0_1"/>
<dbReference type="GO" id="GO:0003676">
    <property type="term" value="F:nucleic acid binding"/>
    <property type="evidence" value="ECO:0007669"/>
    <property type="project" value="InterPro"/>
</dbReference>
<dbReference type="PaxDb" id="2903-EOD34758"/>
<organism evidence="2 3">
    <name type="scientific">Emiliania huxleyi (strain CCMP1516)</name>
    <dbReference type="NCBI Taxonomy" id="280463"/>
    <lineage>
        <taxon>Eukaryota</taxon>
        <taxon>Haptista</taxon>
        <taxon>Haptophyta</taxon>
        <taxon>Prymnesiophyceae</taxon>
        <taxon>Isochrysidales</taxon>
        <taxon>Noelaerhabdaceae</taxon>
        <taxon>Emiliania</taxon>
    </lineage>
</organism>
<dbReference type="KEGG" id="ehx:EMIHUDRAFT_228272"/>
<proteinExistence type="predicted"/>
<dbReference type="PANTHER" id="PTHR47765">
    <property type="entry name" value="3'-5' EXONUCLEASE DOMAIN-CONTAINING PROTEIN"/>
    <property type="match status" value="1"/>
</dbReference>
<dbReference type="InterPro" id="IPR012337">
    <property type="entry name" value="RNaseH-like_sf"/>
</dbReference>
<dbReference type="Pfam" id="PF01612">
    <property type="entry name" value="DNA_pol_A_exo1"/>
    <property type="match status" value="1"/>
</dbReference>
<dbReference type="PANTHER" id="PTHR47765:SF2">
    <property type="entry name" value="EXONUCLEASE MUT-7 HOMOLOG"/>
    <property type="match status" value="1"/>
</dbReference>